<evidence type="ECO:0000313" key="1">
    <source>
        <dbReference type="Proteomes" id="UP000887563"/>
    </source>
</evidence>
<dbReference type="GO" id="GO:0032021">
    <property type="term" value="C:NELF complex"/>
    <property type="evidence" value="ECO:0007669"/>
    <property type="project" value="TreeGrafter"/>
</dbReference>
<proteinExistence type="predicted"/>
<dbReference type="InterPro" id="IPR010405">
    <property type="entry name" value="COBRA1"/>
</dbReference>
<dbReference type="AlphaFoldDB" id="A0A914LSG3"/>
<protein>
    <submittedName>
        <fullName evidence="2">Negative elongation factor B</fullName>
    </submittedName>
</protein>
<dbReference type="PANTHER" id="PTHR13503:SF3">
    <property type="entry name" value="NEGATIVE ELONGATION FACTOR B"/>
    <property type="match status" value="1"/>
</dbReference>
<dbReference type="PANTHER" id="PTHR13503">
    <property type="entry name" value="NEGATIVE ELONGATION FACTOR COMPLEX MEMBER B"/>
    <property type="match status" value="1"/>
</dbReference>
<organism evidence="1 2">
    <name type="scientific">Meloidogyne incognita</name>
    <name type="common">Southern root-knot nematode worm</name>
    <name type="synonym">Oxyuris incognita</name>
    <dbReference type="NCBI Taxonomy" id="6306"/>
    <lineage>
        <taxon>Eukaryota</taxon>
        <taxon>Metazoa</taxon>
        <taxon>Ecdysozoa</taxon>
        <taxon>Nematoda</taxon>
        <taxon>Chromadorea</taxon>
        <taxon>Rhabditida</taxon>
        <taxon>Tylenchina</taxon>
        <taxon>Tylenchomorpha</taxon>
        <taxon>Tylenchoidea</taxon>
        <taxon>Meloidogynidae</taxon>
        <taxon>Meloidogyninae</taxon>
        <taxon>Meloidogyne</taxon>
        <taxon>Meloidogyne incognita group</taxon>
    </lineage>
</organism>
<dbReference type="GO" id="GO:0034244">
    <property type="term" value="P:negative regulation of transcription elongation by RNA polymerase II"/>
    <property type="evidence" value="ECO:0007669"/>
    <property type="project" value="TreeGrafter"/>
</dbReference>
<sequence>MEAVNITTINTAAPQYLGDLEKCGIATSNNLRELLTTCADPVEAIKQFQVANSVQLPSLKPVMKLLDLHGISRADYHETVITELTERLVSKLRSLGNNQTPENVHRLERHLERCFRLYRVPRIRPIVLETLARLPKVADRYLKLIICDKELYDQCSVSVRQQIWVKNETLFLESIEPILDSYISEERRQHLIFGEKGSDVLNESQSEGHGQQLLSPGINVTSSFFAGEVATKQRRQRKQVQELILMIGLREQLYTRLVDTLRERFLATENSYYCSLRFDLLMALRDVNMEFCGKVDVCHDFAWCLDACSKHLRTKHLDVQQLNKLKTLLESGGGGKKCQNKAIIIPEMAMIAGDPYILHLITSFAVKMLRDNAASPRPHLPKEMGSLQLLLKLLVMGVHCKSLLLGEEQLINLIEGELKEVVGHFLPSFSTMLVQGVVS</sequence>
<keyword evidence="1" id="KW-1185">Reference proteome</keyword>
<dbReference type="Pfam" id="PF06209">
    <property type="entry name" value="COBRA1"/>
    <property type="match status" value="2"/>
</dbReference>
<accession>A0A914LSG3</accession>
<dbReference type="WBParaSite" id="Minc3s00835g17917">
    <property type="protein sequence ID" value="Minc3s00835g17917"/>
    <property type="gene ID" value="Minc3s00835g17917"/>
</dbReference>
<reference evidence="2" key="1">
    <citation type="submission" date="2022-11" db="UniProtKB">
        <authorList>
            <consortium name="WormBaseParasite"/>
        </authorList>
    </citation>
    <scope>IDENTIFICATION</scope>
</reference>
<dbReference type="Proteomes" id="UP000887563">
    <property type="component" value="Unplaced"/>
</dbReference>
<evidence type="ECO:0000313" key="2">
    <source>
        <dbReference type="WBParaSite" id="Minc3s00835g17917"/>
    </source>
</evidence>
<name>A0A914LSG3_MELIC</name>